<evidence type="ECO:0000313" key="1">
    <source>
        <dbReference type="EMBL" id="SNR75023.1"/>
    </source>
</evidence>
<organism evidence="1 2">
    <name type="scientific">Actinomadura mexicana</name>
    <dbReference type="NCBI Taxonomy" id="134959"/>
    <lineage>
        <taxon>Bacteria</taxon>
        <taxon>Bacillati</taxon>
        <taxon>Actinomycetota</taxon>
        <taxon>Actinomycetes</taxon>
        <taxon>Streptosporangiales</taxon>
        <taxon>Thermomonosporaceae</taxon>
        <taxon>Actinomadura</taxon>
    </lineage>
</organism>
<dbReference type="Gene3D" id="3.40.50.720">
    <property type="entry name" value="NAD(P)-binding Rossmann-like Domain"/>
    <property type="match status" value="1"/>
</dbReference>
<dbReference type="OrthoDB" id="4759936at2"/>
<protein>
    <submittedName>
        <fullName evidence="1">4-hydroxy-tetrahydrodipicolinate reductase</fullName>
    </submittedName>
</protein>
<dbReference type="EMBL" id="FZNP01000006">
    <property type="protein sequence ID" value="SNR75023.1"/>
    <property type="molecule type" value="Genomic_DNA"/>
</dbReference>
<sequence>MSYLVGQWGTGPVGRSSLQALLGHPDLELAGVVTVDPRHAGVDAAELAGGGRPAGVRATEDPAPLLDRRPHVVCHTASRSRDVADELCRILESGTGVVSDVLPSLVHPPSADRALVRRLRSACAIGGAACLTLGPSPVNDVLPLLLSGGCRRVHGVKVTRFTCRDDPEAGARFGFGGPIGHRPQIVRPGGPRRAWGPVVRLLAEHLAVPLDEVSETYELCPAPEDIGRVARGALAGLRFQVSGLLRGRPVITVEHVARLRADIAPHWPAPPPRETGGHRVEIDGEPPWRMDLAGPAAADPAASTALRMVSAVSAVAEAPPGLHTPLTLPPFTGRRRLR</sequence>
<name>A0A238YWQ1_9ACTN</name>
<reference evidence="2" key="1">
    <citation type="submission" date="2017-06" db="EMBL/GenBank/DDBJ databases">
        <authorList>
            <person name="Varghese N."/>
            <person name="Submissions S."/>
        </authorList>
    </citation>
    <scope>NUCLEOTIDE SEQUENCE [LARGE SCALE GENOMIC DNA]</scope>
    <source>
        <strain evidence="2">DSM 44485</strain>
    </source>
</reference>
<proteinExistence type="predicted"/>
<dbReference type="RefSeq" id="WP_089312838.1">
    <property type="nucleotide sequence ID" value="NZ_FZNP01000006.1"/>
</dbReference>
<dbReference type="InterPro" id="IPR036291">
    <property type="entry name" value="NAD(P)-bd_dom_sf"/>
</dbReference>
<keyword evidence="2" id="KW-1185">Reference proteome</keyword>
<dbReference type="Proteomes" id="UP000198420">
    <property type="component" value="Unassembled WGS sequence"/>
</dbReference>
<evidence type="ECO:0000313" key="2">
    <source>
        <dbReference type="Proteomes" id="UP000198420"/>
    </source>
</evidence>
<gene>
    <name evidence="1" type="ORF">SAMN06265355_106261</name>
</gene>
<dbReference type="AlphaFoldDB" id="A0A238YWQ1"/>
<accession>A0A238YWQ1</accession>
<dbReference type="CDD" id="cd24146">
    <property type="entry name" value="nat-AmDH_N_like"/>
    <property type="match status" value="1"/>
</dbReference>
<dbReference type="SUPFAM" id="SSF51735">
    <property type="entry name" value="NAD(P)-binding Rossmann-fold domains"/>
    <property type="match status" value="1"/>
</dbReference>